<dbReference type="Pfam" id="PF12728">
    <property type="entry name" value="HTH_17"/>
    <property type="match status" value="1"/>
</dbReference>
<dbReference type="EMBL" id="CYPW01000009">
    <property type="protein sequence ID" value="CUH51888.1"/>
    <property type="molecule type" value="Genomic_DNA"/>
</dbReference>
<organism evidence="2 3">
    <name type="scientific">Shimia marina</name>
    <dbReference type="NCBI Taxonomy" id="321267"/>
    <lineage>
        <taxon>Bacteria</taxon>
        <taxon>Pseudomonadati</taxon>
        <taxon>Pseudomonadota</taxon>
        <taxon>Alphaproteobacteria</taxon>
        <taxon>Rhodobacterales</taxon>
        <taxon>Roseobacteraceae</taxon>
    </lineage>
</organism>
<dbReference type="OrthoDB" id="3389529at2"/>
<proteinExistence type="predicted"/>
<evidence type="ECO:0000259" key="1">
    <source>
        <dbReference type="Pfam" id="PF12728"/>
    </source>
</evidence>
<dbReference type="NCBIfam" id="TIGR01764">
    <property type="entry name" value="excise"/>
    <property type="match status" value="1"/>
</dbReference>
<keyword evidence="3" id="KW-1185">Reference proteome</keyword>
<accession>A0A0P1EPL1</accession>
<gene>
    <name evidence="2" type="ORF">SHM7688_01327</name>
</gene>
<feature type="domain" description="Helix-turn-helix" evidence="1">
    <location>
        <begin position="12"/>
        <end position="56"/>
    </location>
</feature>
<reference evidence="2 3" key="1">
    <citation type="submission" date="2015-09" db="EMBL/GenBank/DDBJ databases">
        <authorList>
            <consortium name="Swine Surveillance"/>
        </authorList>
    </citation>
    <scope>NUCLEOTIDE SEQUENCE [LARGE SCALE GENOMIC DNA]</scope>
    <source>
        <strain evidence="2 3">CECT 7688</strain>
    </source>
</reference>
<name>A0A0P1EPL1_9RHOB</name>
<dbReference type="InterPro" id="IPR010093">
    <property type="entry name" value="SinI_DNA-bd"/>
</dbReference>
<sequence>MSAPLNTPKKRFTVAEVAKDFGISNMTVYRAIRDGKLKTDRFGQQHRITQAQIDAWGFTSVLTCSP</sequence>
<dbReference type="RefSeq" id="WP_058239132.1">
    <property type="nucleotide sequence ID" value="NZ_CYPW01000009.1"/>
</dbReference>
<evidence type="ECO:0000313" key="2">
    <source>
        <dbReference type="EMBL" id="CUH51888.1"/>
    </source>
</evidence>
<dbReference type="GO" id="GO:0003677">
    <property type="term" value="F:DNA binding"/>
    <property type="evidence" value="ECO:0007669"/>
    <property type="project" value="InterPro"/>
</dbReference>
<evidence type="ECO:0000313" key="3">
    <source>
        <dbReference type="Proteomes" id="UP000054823"/>
    </source>
</evidence>
<dbReference type="Proteomes" id="UP000054823">
    <property type="component" value="Unassembled WGS sequence"/>
</dbReference>
<dbReference type="AlphaFoldDB" id="A0A0P1EPL1"/>
<protein>
    <submittedName>
        <fullName evidence="2">DNA binding domain, excisionase family</fullName>
    </submittedName>
</protein>
<dbReference type="InterPro" id="IPR041657">
    <property type="entry name" value="HTH_17"/>
</dbReference>